<dbReference type="PANTHER" id="PTHR10907">
    <property type="entry name" value="REGUCALCIN"/>
    <property type="match status" value="1"/>
</dbReference>
<name>A0A7H8QIF0_TALRU</name>
<dbReference type="Pfam" id="PF08450">
    <property type="entry name" value="SGL"/>
    <property type="match status" value="1"/>
</dbReference>
<dbReference type="GO" id="GO:0004341">
    <property type="term" value="F:gluconolactonase activity"/>
    <property type="evidence" value="ECO:0007669"/>
    <property type="project" value="TreeGrafter"/>
</dbReference>
<dbReference type="PANTHER" id="PTHR10907:SF47">
    <property type="entry name" value="REGUCALCIN"/>
    <property type="match status" value="1"/>
</dbReference>
<keyword evidence="3" id="KW-0862">Zinc</keyword>
<accession>A0A7H8QIF0</accession>
<gene>
    <name evidence="5" type="ORF">TRUGW13939_00760</name>
</gene>
<dbReference type="GO" id="GO:0005509">
    <property type="term" value="F:calcium ion binding"/>
    <property type="evidence" value="ECO:0007669"/>
    <property type="project" value="TreeGrafter"/>
</dbReference>
<dbReference type="InterPro" id="IPR011042">
    <property type="entry name" value="6-blade_b-propeller_TolB-like"/>
</dbReference>
<evidence type="ECO:0000256" key="2">
    <source>
        <dbReference type="PIRSR" id="PIRSR605511-1"/>
    </source>
</evidence>
<evidence type="ECO:0000256" key="3">
    <source>
        <dbReference type="PIRSR" id="PIRSR605511-2"/>
    </source>
</evidence>
<proteinExistence type="inferred from homology"/>
<dbReference type="PRINTS" id="PR01790">
    <property type="entry name" value="SMP30FAMILY"/>
</dbReference>
<evidence type="ECO:0000259" key="4">
    <source>
        <dbReference type="Pfam" id="PF08450"/>
    </source>
</evidence>
<dbReference type="Gene3D" id="2.120.10.30">
    <property type="entry name" value="TolB, C-terminal domain"/>
    <property type="match status" value="1"/>
</dbReference>
<dbReference type="AlphaFoldDB" id="A0A7H8QIF0"/>
<feature type="binding site" evidence="3">
    <location>
        <position position="172"/>
    </location>
    <ligand>
        <name>a divalent metal cation</name>
        <dbReference type="ChEBI" id="CHEBI:60240"/>
    </ligand>
</feature>
<evidence type="ECO:0000313" key="6">
    <source>
        <dbReference type="Proteomes" id="UP000509510"/>
    </source>
</evidence>
<feature type="binding site" evidence="3">
    <location>
        <position position="123"/>
    </location>
    <ligand>
        <name>substrate</name>
    </ligand>
</feature>
<dbReference type="GeneID" id="55988273"/>
<feature type="active site" description="Proton donor/acceptor" evidence="2">
    <location>
        <position position="222"/>
    </location>
</feature>
<dbReference type="Proteomes" id="UP000509510">
    <property type="component" value="Chromosome I"/>
</dbReference>
<comment type="similarity">
    <text evidence="1">Belongs to the SMP-30/CGR1 family.</text>
</comment>
<dbReference type="EMBL" id="CP055898">
    <property type="protein sequence ID" value="QKX53680.1"/>
    <property type="molecule type" value="Genomic_DNA"/>
</dbReference>
<evidence type="ECO:0000256" key="1">
    <source>
        <dbReference type="ARBA" id="ARBA00008853"/>
    </source>
</evidence>
<comment type="cofactor">
    <cofactor evidence="3">
        <name>Zn(2+)</name>
        <dbReference type="ChEBI" id="CHEBI:29105"/>
    </cofactor>
    <text evidence="3">Binds 1 divalent metal cation per subunit.</text>
</comment>
<organism evidence="5 6">
    <name type="scientific">Talaromyces rugulosus</name>
    <name type="common">Penicillium rugulosum</name>
    <dbReference type="NCBI Taxonomy" id="121627"/>
    <lineage>
        <taxon>Eukaryota</taxon>
        <taxon>Fungi</taxon>
        <taxon>Dikarya</taxon>
        <taxon>Ascomycota</taxon>
        <taxon>Pezizomycotina</taxon>
        <taxon>Eurotiomycetes</taxon>
        <taxon>Eurotiomycetidae</taxon>
        <taxon>Eurotiales</taxon>
        <taxon>Trichocomaceae</taxon>
        <taxon>Talaromyces</taxon>
        <taxon>Talaromyces sect. Islandici</taxon>
    </lineage>
</organism>
<feature type="domain" description="SMP-30/Gluconolactonase/LRE-like region" evidence="4">
    <location>
        <begin position="28"/>
        <end position="277"/>
    </location>
</feature>
<protein>
    <recommendedName>
        <fullName evidence="4">SMP-30/Gluconolactonase/LRE-like region domain-containing protein</fullName>
    </recommendedName>
</protein>
<reference evidence="6" key="1">
    <citation type="submission" date="2020-06" db="EMBL/GenBank/DDBJ databases">
        <title>A chromosome-scale genome assembly of Talaromyces rugulosus W13939.</title>
        <authorList>
            <person name="Wang B."/>
            <person name="Guo L."/>
            <person name="Ye K."/>
            <person name="Wang L."/>
        </authorList>
    </citation>
    <scope>NUCLEOTIDE SEQUENCE [LARGE SCALE GENOMIC DNA]</scope>
    <source>
        <strain evidence="6">W13939</strain>
    </source>
</reference>
<evidence type="ECO:0000313" key="5">
    <source>
        <dbReference type="EMBL" id="QKX53680.1"/>
    </source>
</evidence>
<keyword evidence="6" id="KW-1185">Reference proteome</keyword>
<feature type="binding site" evidence="3">
    <location>
        <position position="222"/>
    </location>
    <ligand>
        <name>a divalent metal cation</name>
        <dbReference type="ChEBI" id="CHEBI:60240"/>
    </ligand>
</feature>
<dbReference type="InterPro" id="IPR005511">
    <property type="entry name" value="SMP-30"/>
</dbReference>
<dbReference type="KEGG" id="trg:TRUGW13939_00760"/>
<dbReference type="OrthoDB" id="423498at2759"/>
<dbReference type="SUPFAM" id="SSF63829">
    <property type="entry name" value="Calcium-dependent phosphotriesterase"/>
    <property type="match status" value="1"/>
</dbReference>
<sequence>MAVPASKDHVQKWTVTEPYLDIRGGLLEGPYYTPASNELRFIDLDHGKVYFLDVAKGPDSLTAISVEYPIGVTADVANTSADNPKIIVAAKHGFATLDRQSGALTYVNRIYNGSEESYRMRFNDGAVDSHGRFWAGSCNDHRVVKVEDQGTLYRLDSDFSVHAMVKQMICPNGIGWNGADNVMYLTDSPRGKIYAYDYDAHTGNISNRRDFFTIDASIGEPDGFAMDVEGCLWVAVWRGSRILRVNPQGDITGEISFPTRFVTCPEFVGTQLIVTTALEKEPLSYPESVKWSGKVYKLDVGVQGKPRNPFRPQL</sequence>
<feature type="binding site" evidence="3">
    <location>
        <position position="28"/>
    </location>
    <ligand>
        <name>a divalent metal cation</name>
        <dbReference type="ChEBI" id="CHEBI:60240"/>
    </ligand>
</feature>
<feature type="binding site" evidence="3">
    <location>
        <position position="121"/>
    </location>
    <ligand>
        <name>substrate</name>
    </ligand>
</feature>
<dbReference type="InterPro" id="IPR013658">
    <property type="entry name" value="SGL"/>
</dbReference>
<dbReference type="RefSeq" id="XP_035339859.1">
    <property type="nucleotide sequence ID" value="XM_035483966.1"/>
</dbReference>
<keyword evidence="3" id="KW-0479">Metal-binding</keyword>